<sequence>MPCMHAISVIQEKNDKRPEEYCHEWLAMEEYRRTYQYNVNPVKGQELWEKNGSPAPVPPPIKSKPRRPTTKRRKDKAEGPTGTKTKMKRKYNPNWCMYCGEVGHNKRTCSKKKQDNAQEKARLMQLQLAIVPPPQGAHGPEANDVADTQPIQTLPTVPSTVPDEQTEILVSQDAQLLLTQQSHTSTNATQTRVRGRPPKLHVAKAKAKENASPKPVTLGPVVVSAETIKGSSSATAKKLASFMTFVPTPGFIPSRKKKDME</sequence>
<gene>
    <name evidence="4" type="ORF">Ahy_B09g099761</name>
</gene>
<dbReference type="InterPro" id="IPR001878">
    <property type="entry name" value="Znf_CCHC"/>
</dbReference>
<dbReference type="STRING" id="3818.A0A444XUT4"/>
<reference evidence="4 5" key="1">
    <citation type="submission" date="2019-01" db="EMBL/GenBank/DDBJ databases">
        <title>Sequencing of cultivated peanut Arachis hypogaea provides insights into genome evolution and oil improvement.</title>
        <authorList>
            <person name="Chen X."/>
        </authorList>
    </citation>
    <scope>NUCLEOTIDE SEQUENCE [LARGE SCALE GENOMIC DNA]</scope>
    <source>
        <strain evidence="5">cv. Fuhuasheng</strain>
        <tissue evidence="4">Leaves</tissue>
    </source>
</reference>
<dbReference type="GO" id="GO:0008270">
    <property type="term" value="F:zinc ion binding"/>
    <property type="evidence" value="ECO:0007669"/>
    <property type="project" value="UniProtKB-KW"/>
</dbReference>
<dbReference type="PROSITE" id="PS50158">
    <property type="entry name" value="ZF_CCHC"/>
    <property type="match status" value="1"/>
</dbReference>
<evidence type="ECO:0000313" key="4">
    <source>
        <dbReference type="EMBL" id="RYQ93482.1"/>
    </source>
</evidence>
<protein>
    <recommendedName>
        <fullName evidence="3">CCHC-type domain-containing protein</fullName>
    </recommendedName>
</protein>
<keyword evidence="1" id="KW-0862">Zinc</keyword>
<proteinExistence type="predicted"/>
<feature type="region of interest" description="Disordered" evidence="2">
    <location>
        <begin position="46"/>
        <end position="87"/>
    </location>
</feature>
<feature type="compositionally biased region" description="Basic residues" evidence="2">
    <location>
        <begin position="63"/>
        <end position="74"/>
    </location>
</feature>
<evidence type="ECO:0000259" key="3">
    <source>
        <dbReference type="PROSITE" id="PS50158"/>
    </source>
</evidence>
<dbReference type="GO" id="GO:0003676">
    <property type="term" value="F:nucleic acid binding"/>
    <property type="evidence" value="ECO:0007669"/>
    <property type="project" value="InterPro"/>
</dbReference>
<dbReference type="Proteomes" id="UP000289738">
    <property type="component" value="Chromosome B09"/>
</dbReference>
<dbReference type="AlphaFoldDB" id="A0A444XUT4"/>
<dbReference type="InterPro" id="IPR036875">
    <property type="entry name" value="Znf_CCHC_sf"/>
</dbReference>
<dbReference type="EMBL" id="SDMP01000019">
    <property type="protein sequence ID" value="RYQ93482.1"/>
    <property type="molecule type" value="Genomic_DNA"/>
</dbReference>
<name>A0A444XUT4_ARAHY</name>
<dbReference type="SUPFAM" id="SSF57756">
    <property type="entry name" value="Retrovirus zinc finger-like domains"/>
    <property type="match status" value="1"/>
</dbReference>
<keyword evidence="1" id="KW-0479">Metal-binding</keyword>
<comment type="caution">
    <text evidence="4">The sequence shown here is derived from an EMBL/GenBank/DDBJ whole genome shotgun (WGS) entry which is preliminary data.</text>
</comment>
<organism evidence="4 5">
    <name type="scientific">Arachis hypogaea</name>
    <name type="common">Peanut</name>
    <dbReference type="NCBI Taxonomy" id="3818"/>
    <lineage>
        <taxon>Eukaryota</taxon>
        <taxon>Viridiplantae</taxon>
        <taxon>Streptophyta</taxon>
        <taxon>Embryophyta</taxon>
        <taxon>Tracheophyta</taxon>
        <taxon>Spermatophyta</taxon>
        <taxon>Magnoliopsida</taxon>
        <taxon>eudicotyledons</taxon>
        <taxon>Gunneridae</taxon>
        <taxon>Pentapetalae</taxon>
        <taxon>rosids</taxon>
        <taxon>fabids</taxon>
        <taxon>Fabales</taxon>
        <taxon>Fabaceae</taxon>
        <taxon>Papilionoideae</taxon>
        <taxon>50 kb inversion clade</taxon>
        <taxon>dalbergioids sensu lato</taxon>
        <taxon>Dalbergieae</taxon>
        <taxon>Pterocarpus clade</taxon>
        <taxon>Arachis</taxon>
    </lineage>
</organism>
<evidence type="ECO:0000313" key="5">
    <source>
        <dbReference type="Proteomes" id="UP000289738"/>
    </source>
</evidence>
<evidence type="ECO:0000256" key="2">
    <source>
        <dbReference type="SAM" id="MobiDB-lite"/>
    </source>
</evidence>
<evidence type="ECO:0000256" key="1">
    <source>
        <dbReference type="PROSITE-ProRule" id="PRU00047"/>
    </source>
</evidence>
<keyword evidence="1" id="KW-0863">Zinc-finger</keyword>
<keyword evidence="5" id="KW-1185">Reference proteome</keyword>
<feature type="domain" description="CCHC-type" evidence="3">
    <location>
        <begin position="96"/>
        <end position="111"/>
    </location>
</feature>
<accession>A0A444XUT4</accession>